<evidence type="ECO:0000256" key="5">
    <source>
        <dbReference type="ARBA" id="ARBA00037847"/>
    </source>
</evidence>
<dbReference type="Pfam" id="PF03141">
    <property type="entry name" value="Methyltransf_29"/>
    <property type="match status" value="1"/>
</dbReference>
<feature type="compositionally biased region" description="Basic residues" evidence="7">
    <location>
        <begin position="180"/>
        <end position="194"/>
    </location>
</feature>
<accession>A0A834ZYL8</accession>
<feature type="compositionally biased region" description="Low complexity" evidence="7">
    <location>
        <begin position="85"/>
        <end position="94"/>
    </location>
</feature>
<dbReference type="PANTHER" id="PTHR10108:SF984">
    <property type="entry name" value="METHYLTRANSFERASE PMT21-RELATED"/>
    <property type="match status" value="1"/>
</dbReference>
<sequence length="504" mass="54447">MKYSKEDKPERAPVAGAGSRRFRWRCSSSCSAPSPSTSAASTAPAAASSTPSSLLPPSSPSAPPPSPPTAPPPTSNLNPRPSPPSRSRSAPQTSKTTPPARTPSAGVATATTASASWSATAHPRRSAKNASSRRPRGTSLRSGGPRARTSAGTATSPTTGSTARNPTSTGSPRTATASASRRRHHVPQRRRRVRRPDAVPHPRDARRHGAHGARHGCGVASWGGDLLGRGILTVSLAPRDNHEAQVQFALERGIPAILGIISTQRLPFPSSSFDMAHCSRCLIPWTEFGGLYLLEIHRILRPGGFWVLSGPPINYEAQKADLDRLKKMLGAMCFKLYNMKGDIAVWQKSPDAGACYDKLTPITTPAKCDDSVDPDAAWVRAHALLRHGAQREVQEAGAQRHAEMAAAAHRRAGAHQRRAREQRGGLQAGRRQVEGQGQALQGAAAGARDRQDQERHGHEHGLWRIRGQPHQGPRLGHERRLLLRTQLPRRRLRQRPHRSQPRLV</sequence>
<dbReference type="InterPro" id="IPR029063">
    <property type="entry name" value="SAM-dependent_MTases_sf"/>
</dbReference>
<feature type="region of interest" description="Disordered" evidence="7">
    <location>
        <begin position="404"/>
        <end position="504"/>
    </location>
</feature>
<dbReference type="SUPFAM" id="SSF53335">
    <property type="entry name" value="S-adenosyl-L-methionine-dependent methyltransferases"/>
    <property type="match status" value="1"/>
</dbReference>
<dbReference type="EMBL" id="JACEFO010003024">
    <property type="protein sequence ID" value="KAF8645105.1"/>
    <property type="molecule type" value="Genomic_DNA"/>
</dbReference>
<dbReference type="GO" id="GO:0016020">
    <property type="term" value="C:membrane"/>
    <property type="evidence" value="ECO:0007669"/>
    <property type="project" value="UniProtKB-SubCell"/>
</dbReference>
<feature type="compositionally biased region" description="Low complexity" evidence="7">
    <location>
        <begin position="104"/>
        <end position="121"/>
    </location>
</feature>
<dbReference type="GO" id="GO:0005768">
    <property type="term" value="C:endosome"/>
    <property type="evidence" value="ECO:0007669"/>
    <property type="project" value="TreeGrafter"/>
</dbReference>
<keyword evidence="4 6" id="KW-0812">Transmembrane</keyword>
<dbReference type="EC" id="2.1.1.-" evidence="6"/>
<protein>
    <recommendedName>
        <fullName evidence="6">Methyltransferase</fullName>
        <ecNumber evidence="6">2.1.1.-</ecNumber>
    </recommendedName>
</protein>
<proteinExistence type="inferred from homology"/>
<keyword evidence="6" id="KW-0325">Glycoprotein</keyword>
<dbReference type="Proteomes" id="UP000636709">
    <property type="component" value="Unassembled WGS sequence"/>
</dbReference>
<dbReference type="GO" id="GO:0032259">
    <property type="term" value="P:methylation"/>
    <property type="evidence" value="ECO:0007669"/>
    <property type="project" value="UniProtKB-KW"/>
</dbReference>
<feature type="compositionally biased region" description="Pro residues" evidence="7">
    <location>
        <begin position="57"/>
        <end position="84"/>
    </location>
</feature>
<evidence type="ECO:0000313" key="9">
    <source>
        <dbReference type="Proteomes" id="UP000636709"/>
    </source>
</evidence>
<keyword evidence="9" id="KW-1185">Reference proteome</keyword>
<keyword evidence="4 6" id="KW-0735">Signal-anchor</keyword>
<comment type="caution">
    <text evidence="8">The sequence shown here is derived from an EMBL/GenBank/DDBJ whole genome shotgun (WGS) entry which is preliminary data.</text>
</comment>
<dbReference type="OrthoDB" id="2013972at2759"/>
<dbReference type="Gene3D" id="3.40.50.150">
    <property type="entry name" value="Vaccinia Virus protein VP39"/>
    <property type="match status" value="1"/>
</dbReference>
<feature type="compositionally biased region" description="Low complexity" evidence="7">
    <location>
        <begin position="435"/>
        <end position="446"/>
    </location>
</feature>
<gene>
    <name evidence="8" type="ORF">HU200_066203</name>
</gene>
<name>A0A834ZYL8_9POAL</name>
<evidence type="ECO:0000256" key="1">
    <source>
        <dbReference type="ARBA" id="ARBA00004606"/>
    </source>
</evidence>
<evidence type="ECO:0000256" key="6">
    <source>
        <dbReference type="RuleBase" id="RU366043"/>
    </source>
</evidence>
<feature type="compositionally biased region" description="Basic residues" evidence="7">
    <location>
        <begin position="122"/>
        <end position="136"/>
    </location>
</feature>
<comment type="similarity">
    <text evidence="2 6">Belongs to the methyltransferase superfamily.</text>
</comment>
<dbReference type="GO" id="GO:0008168">
    <property type="term" value="F:methyltransferase activity"/>
    <property type="evidence" value="ECO:0007669"/>
    <property type="project" value="UniProtKB-UniRule"/>
</dbReference>
<organism evidence="8 9">
    <name type="scientific">Digitaria exilis</name>
    <dbReference type="NCBI Taxonomy" id="1010633"/>
    <lineage>
        <taxon>Eukaryota</taxon>
        <taxon>Viridiplantae</taxon>
        <taxon>Streptophyta</taxon>
        <taxon>Embryophyta</taxon>
        <taxon>Tracheophyta</taxon>
        <taxon>Spermatophyta</taxon>
        <taxon>Magnoliopsida</taxon>
        <taxon>Liliopsida</taxon>
        <taxon>Poales</taxon>
        <taxon>Poaceae</taxon>
        <taxon>PACMAD clade</taxon>
        <taxon>Panicoideae</taxon>
        <taxon>Panicodae</taxon>
        <taxon>Paniceae</taxon>
        <taxon>Anthephorinae</taxon>
        <taxon>Digitaria</taxon>
    </lineage>
</organism>
<feature type="compositionally biased region" description="Basic and acidic residues" evidence="7">
    <location>
        <begin position="447"/>
        <end position="462"/>
    </location>
</feature>
<evidence type="ECO:0000256" key="4">
    <source>
        <dbReference type="ARBA" id="ARBA00022968"/>
    </source>
</evidence>
<evidence type="ECO:0000256" key="7">
    <source>
        <dbReference type="SAM" id="MobiDB-lite"/>
    </source>
</evidence>
<reference evidence="8" key="1">
    <citation type="submission" date="2020-07" db="EMBL/GenBank/DDBJ databases">
        <title>Genome sequence and genetic diversity analysis of an under-domesticated orphan crop, white fonio (Digitaria exilis).</title>
        <authorList>
            <person name="Bennetzen J.L."/>
            <person name="Chen S."/>
            <person name="Ma X."/>
            <person name="Wang X."/>
            <person name="Yssel A.E.J."/>
            <person name="Chaluvadi S.R."/>
            <person name="Johnson M."/>
            <person name="Gangashetty P."/>
            <person name="Hamidou F."/>
            <person name="Sanogo M.D."/>
            <person name="Zwaenepoel A."/>
            <person name="Wallace J."/>
            <person name="Van De Peer Y."/>
            <person name="Van Deynze A."/>
        </authorList>
    </citation>
    <scope>NUCLEOTIDE SEQUENCE</scope>
    <source>
        <tissue evidence="8">Leaves</tissue>
    </source>
</reference>
<feature type="compositionally biased region" description="Low complexity" evidence="7">
    <location>
        <begin position="143"/>
        <end position="179"/>
    </location>
</feature>
<keyword evidence="3 6" id="KW-0489">Methyltransferase</keyword>
<feature type="compositionally biased region" description="Basic residues" evidence="7">
    <location>
        <begin position="408"/>
        <end position="420"/>
    </location>
</feature>
<feature type="compositionally biased region" description="Low complexity" evidence="7">
    <location>
        <begin position="25"/>
        <end position="56"/>
    </location>
</feature>
<feature type="compositionally biased region" description="Basic residues" evidence="7">
    <location>
        <begin position="204"/>
        <end position="214"/>
    </location>
</feature>
<dbReference type="PANTHER" id="PTHR10108">
    <property type="entry name" value="SAM-DEPENDENT METHYLTRANSFERASE"/>
    <property type="match status" value="1"/>
</dbReference>
<dbReference type="InterPro" id="IPR004159">
    <property type="entry name" value="Put_SAM_MeTrfase"/>
</dbReference>
<feature type="region of interest" description="Disordered" evidence="7">
    <location>
        <begin position="1"/>
        <end position="214"/>
    </location>
</feature>
<evidence type="ECO:0000313" key="8">
    <source>
        <dbReference type="EMBL" id="KAF8645105.1"/>
    </source>
</evidence>
<comment type="subcellular location">
    <subcellularLocation>
        <location evidence="5">Endomembrane system</location>
        <topology evidence="5">Single-pass membrane protein</topology>
    </subcellularLocation>
    <subcellularLocation>
        <location evidence="1 6">Membrane</location>
        <topology evidence="1 6">Single-pass type II membrane protein</topology>
    </subcellularLocation>
</comment>
<keyword evidence="6" id="KW-0808">Transferase</keyword>
<evidence type="ECO:0000256" key="3">
    <source>
        <dbReference type="ARBA" id="ARBA00022603"/>
    </source>
</evidence>
<evidence type="ECO:0000256" key="2">
    <source>
        <dbReference type="ARBA" id="ARBA00008361"/>
    </source>
</evidence>
<feature type="compositionally biased region" description="Basic residues" evidence="7">
    <location>
        <begin position="487"/>
        <end position="504"/>
    </location>
</feature>
<dbReference type="AlphaFoldDB" id="A0A834ZYL8"/>
<dbReference type="PRINTS" id="PR01217">
    <property type="entry name" value="PRICHEXTENSN"/>
</dbReference>
<feature type="compositionally biased region" description="Basic and acidic residues" evidence="7">
    <location>
        <begin position="1"/>
        <end position="11"/>
    </location>
</feature>
<dbReference type="GO" id="GO:0005802">
    <property type="term" value="C:trans-Golgi network"/>
    <property type="evidence" value="ECO:0007669"/>
    <property type="project" value="TreeGrafter"/>
</dbReference>